<dbReference type="Pfam" id="PF18915">
    <property type="entry name" value="DUF5667"/>
    <property type="match status" value="1"/>
</dbReference>
<dbReference type="InterPro" id="IPR043725">
    <property type="entry name" value="DUF5667"/>
</dbReference>
<gene>
    <name evidence="2" type="ORF">A3F03_01310</name>
</gene>
<feature type="domain" description="DUF5667" evidence="1">
    <location>
        <begin position="44"/>
        <end position="155"/>
    </location>
</feature>
<organism evidence="2 3">
    <name type="scientific">Candidatus Roizmanbacteria bacterium RIFCSPHIGHO2_12_FULL_41_11</name>
    <dbReference type="NCBI Taxonomy" id="1802052"/>
    <lineage>
        <taxon>Bacteria</taxon>
        <taxon>Candidatus Roizmaniibacteriota</taxon>
    </lineage>
</organism>
<dbReference type="EMBL" id="MGAC01000037">
    <property type="protein sequence ID" value="OGK37555.1"/>
    <property type="molecule type" value="Genomic_DNA"/>
</dbReference>
<sequence>MKKPILVVLLFFVFIFLGNFLKVNSASTISLGNQKVIYTLPYPGMLPDHPLFFIKTIRDNVQEFLTRDLLKKADFYLLLSDKYISMADQLTRKGKHQLAVSTAEKAEKYAQNITPIITSSKKQGSLATDDFIRKIQNSNIKHREMIEGMMKELPQGSLESITQVLEINKEVGQKVGLTE</sequence>
<comment type="caution">
    <text evidence="2">The sequence shown here is derived from an EMBL/GenBank/DDBJ whole genome shotgun (WGS) entry which is preliminary data.</text>
</comment>
<dbReference type="AlphaFoldDB" id="A0A1F7I2F7"/>
<evidence type="ECO:0000313" key="2">
    <source>
        <dbReference type="EMBL" id="OGK37555.1"/>
    </source>
</evidence>
<dbReference type="Proteomes" id="UP000176803">
    <property type="component" value="Unassembled WGS sequence"/>
</dbReference>
<evidence type="ECO:0000313" key="3">
    <source>
        <dbReference type="Proteomes" id="UP000176803"/>
    </source>
</evidence>
<accession>A0A1F7I2F7</accession>
<name>A0A1F7I2F7_9BACT</name>
<protein>
    <recommendedName>
        <fullName evidence="1">DUF5667 domain-containing protein</fullName>
    </recommendedName>
</protein>
<proteinExistence type="predicted"/>
<evidence type="ECO:0000259" key="1">
    <source>
        <dbReference type="Pfam" id="PF18915"/>
    </source>
</evidence>
<reference evidence="2 3" key="1">
    <citation type="journal article" date="2016" name="Nat. Commun.">
        <title>Thousands of microbial genomes shed light on interconnected biogeochemical processes in an aquifer system.</title>
        <authorList>
            <person name="Anantharaman K."/>
            <person name="Brown C.T."/>
            <person name="Hug L.A."/>
            <person name="Sharon I."/>
            <person name="Castelle C.J."/>
            <person name="Probst A.J."/>
            <person name="Thomas B.C."/>
            <person name="Singh A."/>
            <person name="Wilkins M.J."/>
            <person name="Karaoz U."/>
            <person name="Brodie E.L."/>
            <person name="Williams K.H."/>
            <person name="Hubbard S.S."/>
            <person name="Banfield J.F."/>
        </authorList>
    </citation>
    <scope>NUCLEOTIDE SEQUENCE [LARGE SCALE GENOMIC DNA]</scope>
</reference>